<gene>
    <name evidence="2" type="ORF">L2A60_01250</name>
</gene>
<sequence>MMEAFWNTVKARAAALDGMSAQARFGIVASFDSTAYAARVMMQPENLLSGWLPVLAGWIGAGWGMAAPLSPGDQVMVLAQEGDAEQAVVVGRVWSNIEPPPAVPVGELWLVHQTGAFIKLRNDGTIAMQASTVSITGDLTVSGEISDLGGAHGSFDHLRQAYDRHVHPDAQGGETGTTSAAV</sequence>
<evidence type="ECO:0000313" key="2">
    <source>
        <dbReference type="EMBL" id="MCF3945311.1"/>
    </source>
</evidence>
<dbReference type="Pfam" id="PF04717">
    <property type="entry name" value="Phage_base_V"/>
    <property type="match status" value="1"/>
</dbReference>
<reference evidence="2 3" key="1">
    <citation type="submission" date="2022-01" db="EMBL/GenBank/DDBJ databases">
        <authorList>
            <person name="Won M."/>
            <person name="Kim S.-J."/>
            <person name="Kwon S.-W."/>
        </authorList>
    </citation>
    <scope>NUCLEOTIDE SEQUENCE [LARGE SCALE GENOMIC DNA]</scope>
    <source>
        <strain evidence="2 3">KCTC 23505</strain>
    </source>
</reference>
<organism evidence="2 3">
    <name type="scientific">Acidiphilium iwatense</name>
    <dbReference type="NCBI Taxonomy" id="768198"/>
    <lineage>
        <taxon>Bacteria</taxon>
        <taxon>Pseudomonadati</taxon>
        <taxon>Pseudomonadota</taxon>
        <taxon>Alphaproteobacteria</taxon>
        <taxon>Acetobacterales</taxon>
        <taxon>Acidocellaceae</taxon>
        <taxon>Acidiphilium</taxon>
    </lineage>
</organism>
<keyword evidence="3" id="KW-1185">Reference proteome</keyword>
<comment type="caution">
    <text evidence="2">The sequence shown here is derived from an EMBL/GenBank/DDBJ whole genome shotgun (WGS) entry which is preliminary data.</text>
</comment>
<proteinExistence type="predicted"/>
<dbReference type="InterPro" id="IPR006531">
    <property type="entry name" value="Gp5/Vgr_OB"/>
</dbReference>
<dbReference type="InterPro" id="IPR037026">
    <property type="entry name" value="Vgr_OB-fold_dom_sf"/>
</dbReference>
<dbReference type="EMBL" id="JAKGBZ010000001">
    <property type="protein sequence ID" value="MCF3945311.1"/>
    <property type="molecule type" value="Genomic_DNA"/>
</dbReference>
<evidence type="ECO:0000259" key="1">
    <source>
        <dbReference type="Pfam" id="PF04717"/>
    </source>
</evidence>
<dbReference type="RefSeq" id="WP_235702544.1">
    <property type="nucleotide sequence ID" value="NZ_JAKGBZ010000001.1"/>
</dbReference>
<name>A0ABS9DUB3_9PROT</name>
<feature type="domain" description="Gp5/Type VI secretion system Vgr protein OB-fold" evidence="1">
    <location>
        <begin position="26"/>
        <end position="94"/>
    </location>
</feature>
<evidence type="ECO:0000313" key="3">
    <source>
        <dbReference type="Proteomes" id="UP001521209"/>
    </source>
</evidence>
<dbReference type="Gene3D" id="2.40.50.230">
    <property type="entry name" value="Gp5 N-terminal domain"/>
    <property type="match status" value="1"/>
</dbReference>
<dbReference type="SUPFAM" id="SSF69255">
    <property type="entry name" value="gp5 N-terminal domain-like"/>
    <property type="match status" value="1"/>
</dbReference>
<dbReference type="Proteomes" id="UP001521209">
    <property type="component" value="Unassembled WGS sequence"/>
</dbReference>
<accession>A0ABS9DUB3</accession>
<protein>
    <submittedName>
        <fullName evidence="2">Phage baseplate assembly protein V</fullName>
    </submittedName>
</protein>